<dbReference type="AlphaFoldDB" id="A0A6M4JG27"/>
<organism evidence="1 2">
    <name type="scientific">Mycoplasma miroungigenitalium</name>
    <dbReference type="NCBI Taxonomy" id="754515"/>
    <lineage>
        <taxon>Bacteria</taxon>
        <taxon>Bacillati</taxon>
        <taxon>Mycoplasmatota</taxon>
        <taxon>Mollicutes</taxon>
        <taxon>Mycoplasmataceae</taxon>
        <taxon>Mycoplasma</taxon>
    </lineage>
</organism>
<proteinExistence type="predicted"/>
<dbReference type="RefSeq" id="WP_171111599.1">
    <property type="nucleotide sequence ID" value="NZ_CP053096.1"/>
</dbReference>
<accession>A0A6M4JG27</accession>
<sequence length="929" mass="107271">MPENKNNDSWFESLAQYLVATPTERPYVFSPKNTNPKYQGVIPEFDYKIAPQEIKTSDWTCKDIDIVVAFLTAFPTEASERNTNQLLQALTLKKIIKKLYNQNRITYFYEFEYKSKVYSFIVVISNIWDKPTTQIFFKDKNTNKKLPHIFKVDQLRSGYIFGICEIDNILHVIKFNDFTNETNGDKVEVSQIFKSTFPEDSKITTFKMVTFSESFNNDNYVDVMLQTPDNKFWYGQINTDITNTKNTWLHYSPVYIGIQGEKFDENTNLRVCDLNSMTISTMLRKENDTNAFYGNVVLGINSGSEIYGYPTKVDSNYVTTEKSGNFKELFEPFHAENFTYNDLLFNSNNRKNNVEFTMNIGSVSAQIHKGSLSWGDGVNDIVMQYAHELASHPDTKEKQKAVAKSKMEDHWGEQLREFPTRPFHYRVLNWEPRHTDNFELPEWFLRLALQDPKKVNFKVTSEIENQNTILICLYLADKKFKEYRYSTPYFERQDSDLIEIEDFYFDCNFVVNLDARVRNTVSQKNRLFKLTFTKFDNSPNGLIFGIDRGIQDIGKSTAGVILSDTEIAVPVLTLDNKWKVYSFFNDSKFDESGAFNDKPPRLLGTLPTLPSTSTPHAYSVIETKNSHPYLFIIHEAGIHAFNGLYEGVNSPYNLNITQSIDLDNLMIFREQCLVKFLVNSGKVKKFLNLKYDQKPFNLSNVPFLYKTLGINNLSDNLNICILQDADLNFCVPIKDVTINDTTLTLSAIIKNTTLNTGLSKKHAKKFQWLDSVGNVAFEFTDSLSAKTRNDNYQVNSHIPFGYQYSDKHLENHDTAKLLTHMWKNSSVAKDFLHSHMRFKYTDGTHVEVIVQELGINRLSVKNNRAVLNFKLGLKKEVGKVKKFYDFEIGNAETNNFKPLGEFETFIVDENTDGVAKVGTYEYEFLSFGK</sequence>
<dbReference type="KEGG" id="mmir:HLA87_02480"/>
<dbReference type="EMBL" id="CP053096">
    <property type="protein sequence ID" value="QJR43641.1"/>
    <property type="molecule type" value="Genomic_DNA"/>
</dbReference>
<gene>
    <name evidence="1" type="ORF">HLA87_02480</name>
</gene>
<keyword evidence="2" id="KW-1185">Reference proteome</keyword>
<evidence type="ECO:0000313" key="1">
    <source>
        <dbReference type="EMBL" id="QJR43641.1"/>
    </source>
</evidence>
<dbReference type="Proteomes" id="UP000500686">
    <property type="component" value="Chromosome"/>
</dbReference>
<protein>
    <submittedName>
        <fullName evidence="1">Uncharacterized protein</fullName>
    </submittedName>
</protein>
<evidence type="ECO:0000313" key="2">
    <source>
        <dbReference type="Proteomes" id="UP000500686"/>
    </source>
</evidence>
<name>A0A6M4JG27_9MOLU</name>
<reference evidence="1 2" key="1">
    <citation type="submission" date="2020-05" db="EMBL/GenBank/DDBJ databases">
        <title>Novel Mycoplasma species detected in Mirounga angustirostris (northern elephant seal) from the USA.</title>
        <authorList>
            <person name="Volokhov D.V."/>
        </authorList>
    </citation>
    <scope>NUCLEOTIDE SEQUENCE [LARGE SCALE GENOMIC DNA]</scope>
    <source>
        <strain evidence="1 2">Mirounga ES2806-GEN</strain>
    </source>
</reference>